<dbReference type="RefSeq" id="WP_205384452.1">
    <property type="nucleotide sequence ID" value="NZ_JAFFZS010000015.1"/>
</dbReference>
<dbReference type="Proteomes" id="UP000788262">
    <property type="component" value="Unassembled WGS sequence"/>
</dbReference>
<sequence>MTATTGLPPCVRGRFDELQSFAALLARTGEDWRVTVMESIRGHPVLRHVDRRELQDSLLEVSPSQAVELVGLISVGSLVHGPSESLRVPNAERDACLREVLRAVGNGARFFTNHGHAEDGEEGDFLASSFHADVLAGLTIDVCLLGVSDENVLVLWRFEED</sequence>
<dbReference type="EMBL" id="JAFFZS010000015">
    <property type="protein sequence ID" value="MBN0046303.1"/>
    <property type="molecule type" value="Genomic_DNA"/>
</dbReference>
<evidence type="ECO:0000313" key="2">
    <source>
        <dbReference type="Proteomes" id="UP000788262"/>
    </source>
</evidence>
<name>A0ABS2VT62_STRAS</name>
<comment type="caution">
    <text evidence="1">The sequence shown here is derived from an EMBL/GenBank/DDBJ whole genome shotgun (WGS) entry which is preliminary data.</text>
</comment>
<gene>
    <name evidence="1" type="ORF">JS756_19780</name>
</gene>
<keyword evidence="2" id="KW-1185">Reference proteome</keyword>
<protein>
    <submittedName>
        <fullName evidence="1">Uncharacterized protein</fullName>
    </submittedName>
</protein>
<evidence type="ECO:0000313" key="1">
    <source>
        <dbReference type="EMBL" id="MBN0046303.1"/>
    </source>
</evidence>
<proteinExistence type="predicted"/>
<reference evidence="1 2" key="1">
    <citation type="submission" date="2021-02" db="EMBL/GenBank/DDBJ databases">
        <title>Whole genome sequencing of Streptomyces actuosus VRA1.</title>
        <authorList>
            <person name="Sen G."/>
            <person name="Sen A."/>
        </authorList>
    </citation>
    <scope>NUCLEOTIDE SEQUENCE [LARGE SCALE GENOMIC DNA]</scope>
    <source>
        <strain evidence="1 2">VRA1</strain>
    </source>
</reference>
<organism evidence="1 2">
    <name type="scientific">Streptomyces actuosus</name>
    <dbReference type="NCBI Taxonomy" id="1885"/>
    <lineage>
        <taxon>Bacteria</taxon>
        <taxon>Bacillati</taxon>
        <taxon>Actinomycetota</taxon>
        <taxon>Actinomycetes</taxon>
        <taxon>Kitasatosporales</taxon>
        <taxon>Streptomycetaceae</taxon>
        <taxon>Streptomyces</taxon>
    </lineage>
</organism>
<accession>A0ABS2VT62</accession>